<keyword evidence="2" id="KW-0472">Membrane</keyword>
<dbReference type="Proteomes" id="UP001139031">
    <property type="component" value="Unassembled WGS sequence"/>
</dbReference>
<keyword evidence="2" id="KW-1133">Transmembrane helix</keyword>
<evidence type="ECO:0000313" key="4">
    <source>
        <dbReference type="Proteomes" id="UP001139031"/>
    </source>
</evidence>
<feature type="compositionally biased region" description="Basic residues" evidence="1">
    <location>
        <begin position="74"/>
        <end position="84"/>
    </location>
</feature>
<dbReference type="RefSeq" id="WP_224195820.1">
    <property type="nucleotide sequence ID" value="NZ_JAIRAU010000046.1"/>
</dbReference>
<organism evidence="3 4">
    <name type="scientific">Nannocystis pusilla</name>
    <dbReference type="NCBI Taxonomy" id="889268"/>
    <lineage>
        <taxon>Bacteria</taxon>
        <taxon>Pseudomonadati</taxon>
        <taxon>Myxococcota</taxon>
        <taxon>Polyangia</taxon>
        <taxon>Nannocystales</taxon>
        <taxon>Nannocystaceae</taxon>
        <taxon>Nannocystis</taxon>
    </lineage>
</organism>
<protein>
    <submittedName>
        <fullName evidence="3">Uncharacterized protein</fullName>
    </submittedName>
</protein>
<dbReference type="EMBL" id="JAIRAU010000046">
    <property type="protein sequence ID" value="MBZ5714086.1"/>
    <property type="molecule type" value="Genomic_DNA"/>
</dbReference>
<gene>
    <name evidence="3" type="ORF">K7C98_33050</name>
</gene>
<proteinExistence type="predicted"/>
<comment type="caution">
    <text evidence="3">The sequence shown here is derived from an EMBL/GenBank/DDBJ whole genome shotgun (WGS) entry which is preliminary data.</text>
</comment>
<name>A0ABS7U0Y4_9BACT</name>
<accession>A0ABS7U0Y4</accession>
<sequence>MPRRALLLSTLVAACAGEPQVEVLTRSSADTLQAQTWADRYETWLAQAAALGDRELDAAIAELPADDAEATGAPKRKPKARPKPLPRVSEQTGPEDQELSDRTDAPGGEARPIAPPTSADELAGLLAALRDGPHRDLGPLARALAAAPASLWPALRTELLAPRTWRKADYKAMLAVIGGDVPNRYGHFELAWKKAHGHHGVKLSEDWFTDLLALPSRQVSKALRPIYRDCVIQAALLRAAAAIGGEPARTDEVVEALLAAAYVHEGTFRDEVGRAIRRLGDPALPGLLRRSLKPALPADEGEAQVIKDSIPYRTAEYAAYQIDRMDRAHPRKALQAVGDDPAQLGELIAAYGLVRPGDAAGPLLDHVDAALPRVREAARAAFLAYVTGPAPRAERKLLRFVGGGTGESAAQLTYRDLARIAIMSRIASHHPDLAEPDCRTAPKDSVIAGVCEAQPERLARAYFARLDEGRRARERAEIAAALAEPDRAAAIATLDRLLADDPELSARAELVPTYEQAAAEAIAAGELALGARLWRKSAALLDDADPTRADALRVQALLAEADLAATEEGRRMLLATAAELAPDDAELQARLTASAGRPETTTSAIRTRLAYGAGLAVGGLSLLLGLGGLFHRTRARS</sequence>
<feature type="transmembrane region" description="Helical" evidence="2">
    <location>
        <begin position="609"/>
        <end position="630"/>
    </location>
</feature>
<dbReference type="PROSITE" id="PS51257">
    <property type="entry name" value="PROKAR_LIPOPROTEIN"/>
    <property type="match status" value="1"/>
</dbReference>
<evidence type="ECO:0000256" key="2">
    <source>
        <dbReference type="SAM" id="Phobius"/>
    </source>
</evidence>
<keyword evidence="4" id="KW-1185">Reference proteome</keyword>
<feature type="region of interest" description="Disordered" evidence="1">
    <location>
        <begin position="65"/>
        <end position="117"/>
    </location>
</feature>
<reference evidence="3" key="1">
    <citation type="submission" date="2021-08" db="EMBL/GenBank/DDBJ databases">
        <authorList>
            <person name="Stevens D.C."/>
        </authorList>
    </citation>
    <scope>NUCLEOTIDE SEQUENCE</scope>
    <source>
        <strain evidence="3">DSM 53165</strain>
    </source>
</reference>
<evidence type="ECO:0000256" key="1">
    <source>
        <dbReference type="SAM" id="MobiDB-lite"/>
    </source>
</evidence>
<keyword evidence="2" id="KW-0812">Transmembrane</keyword>
<evidence type="ECO:0000313" key="3">
    <source>
        <dbReference type="EMBL" id="MBZ5714086.1"/>
    </source>
</evidence>